<dbReference type="InParanoid" id="D7DUG4"/>
<accession>D7DUG4</accession>
<dbReference type="Proteomes" id="UP000007722">
    <property type="component" value="Chromosome"/>
</dbReference>
<keyword evidence="1" id="KW-0812">Transmembrane</keyword>
<dbReference type="KEGG" id="mvo:Mvol_1117"/>
<name>D7DUG4_METV3</name>
<sequence>MGKKVLNNLLEKYIYLGIFTIPFTILFIPQIGYNIIYYYFMGIILIILISEFID</sequence>
<dbReference type="AlphaFoldDB" id="D7DUG4"/>
<organism evidence="2 3">
    <name type="scientific">Methanococcus voltae (strain ATCC BAA-1334 / A3)</name>
    <dbReference type="NCBI Taxonomy" id="456320"/>
    <lineage>
        <taxon>Archaea</taxon>
        <taxon>Methanobacteriati</taxon>
        <taxon>Methanobacteriota</taxon>
        <taxon>Methanomada group</taxon>
        <taxon>Methanococci</taxon>
        <taxon>Methanococcales</taxon>
        <taxon>Methanococcaceae</taxon>
        <taxon>Methanococcus</taxon>
    </lineage>
</organism>
<protein>
    <submittedName>
        <fullName evidence="2">Uncharacterized protein</fullName>
    </submittedName>
</protein>
<keyword evidence="3" id="KW-1185">Reference proteome</keyword>
<evidence type="ECO:0000256" key="1">
    <source>
        <dbReference type="SAM" id="Phobius"/>
    </source>
</evidence>
<keyword evidence="1" id="KW-1133">Transmembrane helix</keyword>
<evidence type="ECO:0000313" key="2">
    <source>
        <dbReference type="EMBL" id="ADI36774.1"/>
    </source>
</evidence>
<feature type="transmembrane region" description="Helical" evidence="1">
    <location>
        <begin position="12"/>
        <end position="29"/>
    </location>
</feature>
<gene>
    <name evidence="2" type="ordered locus">Mvol_1117</name>
</gene>
<dbReference type="EMBL" id="CP002057">
    <property type="protein sequence ID" value="ADI36774.1"/>
    <property type="molecule type" value="Genomic_DNA"/>
</dbReference>
<evidence type="ECO:0000313" key="3">
    <source>
        <dbReference type="Proteomes" id="UP000007722"/>
    </source>
</evidence>
<reference evidence="2 3" key="1">
    <citation type="submission" date="2010-05" db="EMBL/GenBank/DDBJ databases">
        <title>Complete sequence of Methanococcus voltae A3.</title>
        <authorList>
            <consortium name="US DOE Joint Genome Institute"/>
            <person name="Lucas S."/>
            <person name="Copeland A."/>
            <person name="Lapidus A."/>
            <person name="Cheng J.-F."/>
            <person name="Bruce D."/>
            <person name="Goodwin L."/>
            <person name="Pitluck S."/>
            <person name="Lowry S."/>
            <person name="Clum A."/>
            <person name="Land M."/>
            <person name="Hauser L."/>
            <person name="Kyrpides N."/>
            <person name="Mikhailova N."/>
            <person name="Whitman W.B."/>
            <person name="Woyke T."/>
        </authorList>
    </citation>
    <scope>NUCLEOTIDE SEQUENCE [LARGE SCALE GENOMIC DNA]</scope>
    <source>
        <strain evidence="3">ATCC BAA-1334 / A3</strain>
    </source>
</reference>
<feature type="transmembrane region" description="Helical" evidence="1">
    <location>
        <begin position="35"/>
        <end position="53"/>
    </location>
</feature>
<proteinExistence type="predicted"/>
<dbReference type="HOGENOM" id="CLU_3039121_0_0_2"/>
<keyword evidence="1" id="KW-0472">Membrane</keyword>